<name>A0A409YJB5_9AGAR</name>
<dbReference type="AlphaFoldDB" id="A0A409YJB5"/>
<dbReference type="EMBL" id="NHYE01000772">
    <property type="protein sequence ID" value="PPR03129.1"/>
    <property type="molecule type" value="Genomic_DNA"/>
</dbReference>
<keyword evidence="3" id="KW-1185">Reference proteome</keyword>
<feature type="compositionally biased region" description="Acidic residues" evidence="1">
    <location>
        <begin position="106"/>
        <end position="125"/>
    </location>
</feature>
<accession>A0A409YJB5</accession>
<evidence type="ECO:0000256" key="1">
    <source>
        <dbReference type="SAM" id="MobiDB-lite"/>
    </source>
</evidence>
<feature type="region of interest" description="Disordered" evidence="1">
    <location>
        <begin position="102"/>
        <end position="129"/>
    </location>
</feature>
<dbReference type="InParanoid" id="A0A409YJB5"/>
<dbReference type="Proteomes" id="UP000284706">
    <property type="component" value="Unassembled WGS sequence"/>
</dbReference>
<reference evidence="2 3" key="1">
    <citation type="journal article" date="2018" name="Evol. Lett.">
        <title>Horizontal gene cluster transfer increased hallucinogenic mushroom diversity.</title>
        <authorList>
            <person name="Reynolds H.T."/>
            <person name="Vijayakumar V."/>
            <person name="Gluck-Thaler E."/>
            <person name="Korotkin H.B."/>
            <person name="Matheny P.B."/>
            <person name="Slot J.C."/>
        </authorList>
    </citation>
    <scope>NUCLEOTIDE SEQUENCE [LARGE SCALE GENOMIC DNA]</scope>
    <source>
        <strain evidence="2 3">SRW20</strain>
    </source>
</reference>
<gene>
    <name evidence="2" type="ORF">CVT26_004663</name>
</gene>
<organism evidence="2 3">
    <name type="scientific">Gymnopilus dilepis</name>
    <dbReference type="NCBI Taxonomy" id="231916"/>
    <lineage>
        <taxon>Eukaryota</taxon>
        <taxon>Fungi</taxon>
        <taxon>Dikarya</taxon>
        <taxon>Basidiomycota</taxon>
        <taxon>Agaricomycotina</taxon>
        <taxon>Agaricomycetes</taxon>
        <taxon>Agaricomycetidae</taxon>
        <taxon>Agaricales</taxon>
        <taxon>Agaricineae</taxon>
        <taxon>Hymenogastraceae</taxon>
        <taxon>Gymnopilus</taxon>
    </lineage>
</organism>
<proteinExistence type="predicted"/>
<comment type="caution">
    <text evidence="2">The sequence shown here is derived from an EMBL/GenBank/DDBJ whole genome shotgun (WGS) entry which is preliminary data.</text>
</comment>
<evidence type="ECO:0000313" key="3">
    <source>
        <dbReference type="Proteomes" id="UP000284706"/>
    </source>
</evidence>
<evidence type="ECO:0000313" key="2">
    <source>
        <dbReference type="EMBL" id="PPR03129.1"/>
    </source>
</evidence>
<sequence>MAENNEEARSSSFSDVPPLSLVTIKQAIDINTTIFNEEATKWFTLTREHEILALTIHQKKQEFIRAFPKWCMQSIDNDTISQGENDVTRNFQNHINSFGGYTDTSFADESENRDEDADAQSDSDSDPATPAVTCPLCKAEVHRPFELAPTVLRALGVIHVLNTLFETPLQRDERMTYTFYKKMDEAAVKEARLDIAFASFCVFPSEADVDAVQRMNDKLRLACHNIANGYATVKESADTLKVMIAEEQAELETVQDMLTPSKLV</sequence>
<protein>
    <submittedName>
        <fullName evidence="2">Uncharacterized protein</fullName>
    </submittedName>
</protein>